<dbReference type="PANTHER" id="PTHR14218">
    <property type="entry name" value="PROTEASE S8 TRIPEPTIDYL PEPTIDASE I CLN2"/>
    <property type="match status" value="1"/>
</dbReference>
<dbReference type="PANTHER" id="PTHR14218:SF15">
    <property type="entry name" value="TRIPEPTIDYL-PEPTIDASE 1"/>
    <property type="match status" value="1"/>
</dbReference>
<dbReference type="InterPro" id="IPR036852">
    <property type="entry name" value="Peptidase_S8/S53_dom_sf"/>
</dbReference>
<keyword evidence="6" id="KW-1185">Reference proteome</keyword>
<keyword evidence="3" id="KW-0720">Serine protease</keyword>
<dbReference type="InterPro" id="IPR023828">
    <property type="entry name" value="Peptidase_S8_Ser-AS"/>
</dbReference>
<feature type="domain" description="Peptidase S53" evidence="4">
    <location>
        <begin position="174"/>
        <end position="534"/>
    </location>
</feature>
<gene>
    <name evidence="5" type="ORF">ORI27_03675</name>
</gene>
<accession>A0ABT3S9G5</accession>
<keyword evidence="1" id="KW-0645">Protease</keyword>
<reference evidence="5 6" key="1">
    <citation type="submission" date="2022-11" db="EMBL/GenBank/DDBJ databases">
        <title>Mycobacterium sp. nov.</title>
        <authorList>
            <person name="Papic B."/>
            <person name="Spicic S."/>
            <person name="Duvnjak S."/>
        </authorList>
    </citation>
    <scope>NUCLEOTIDE SEQUENCE [LARGE SCALE GENOMIC DNA]</scope>
    <source>
        <strain evidence="5 6">CVI_P4</strain>
    </source>
</reference>
<dbReference type="PROSITE" id="PS51695">
    <property type="entry name" value="SEDOLISIN"/>
    <property type="match status" value="1"/>
</dbReference>
<dbReference type="PROSITE" id="PS00138">
    <property type="entry name" value="SUBTILASE_SER"/>
    <property type="match status" value="1"/>
</dbReference>
<dbReference type="EMBL" id="JAPJDO010000002">
    <property type="protein sequence ID" value="MCX2935784.1"/>
    <property type="molecule type" value="Genomic_DNA"/>
</dbReference>
<comment type="caution">
    <text evidence="5">The sequence shown here is derived from an EMBL/GenBank/DDBJ whole genome shotgun (WGS) entry which is preliminary data.</text>
</comment>
<evidence type="ECO:0000259" key="4">
    <source>
        <dbReference type="PROSITE" id="PS51695"/>
    </source>
</evidence>
<dbReference type="Proteomes" id="UP001300745">
    <property type="component" value="Unassembled WGS sequence"/>
</dbReference>
<evidence type="ECO:0000256" key="2">
    <source>
        <dbReference type="ARBA" id="ARBA00022801"/>
    </source>
</evidence>
<evidence type="ECO:0000313" key="6">
    <source>
        <dbReference type="Proteomes" id="UP001300745"/>
    </source>
</evidence>
<dbReference type="CDD" id="cd04056">
    <property type="entry name" value="Peptidases_S53"/>
    <property type="match status" value="1"/>
</dbReference>
<keyword evidence="2" id="KW-0378">Hydrolase</keyword>
<evidence type="ECO:0000313" key="5">
    <source>
        <dbReference type="EMBL" id="MCX2935784.1"/>
    </source>
</evidence>
<dbReference type="InterPro" id="IPR050819">
    <property type="entry name" value="Tripeptidyl-peptidase_I"/>
</dbReference>
<dbReference type="RefSeq" id="WP_265995148.1">
    <property type="nucleotide sequence ID" value="NZ_JAPJDN010000002.1"/>
</dbReference>
<evidence type="ECO:0000256" key="1">
    <source>
        <dbReference type="ARBA" id="ARBA00022670"/>
    </source>
</evidence>
<dbReference type="InterPro" id="IPR030400">
    <property type="entry name" value="Sedolisin_dom"/>
</dbReference>
<evidence type="ECO:0000256" key="3">
    <source>
        <dbReference type="ARBA" id="ARBA00022825"/>
    </source>
</evidence>
<dbReference type="SUPFAM" id="SSF54897">
    <property type="entry name" value="Protease propeptides/inhibitors"/>
    <property type="match status" value="1"/>
</dbReference>
<dbReference type="InterPro" id="IPR000209">
    <property type="entry name" value="Peptidase_S8/S53_dom"/>
</dbReference>
<name>A0ABT3S9G5_9MYCO</name>
<protein>
    <submittedName>
        <fullName evidence="5">S53 family peptidase</fullName>
    </submittedName>
</protein>
<proteinExistence type="predicted"/>
<sequence length="539" mass="56347">MTGQRRGYAVQALASAVVLVVGLVCFAADRHGGSMRGEQIGGPYARLLAGSTDLGPARTDLVELVATLHQPSPPVQLDAWARTQGLSVRWRDGDGWAVIEGAPAAVARAFGVTVHDYRTRGGPHAGQVFYASPQQPGIPATARSEVSGVGRILDYLPYRETVPPTPPLDVPDGGLLPDQLLSAYNVTPLTQQGYTGKGQTVVVFGFDGFLQQDMDSFAAWFHLPPFVPEVVGGMPQRRGGEANMDLQVIHAVAPDAKLVLVNARPSVESGGGFLSLAKLLESVDHQYPGAIWSFSIGWGCDRLFTAADLAPVRAALVAALRRGTSAFIATGDLAGLECKGGHNWADPPSPDDVGVDAVGSIPEITAVGGTRLSTDADGRWLAEQSWYDVPLTQGTAGGVSELYARPSWQTVDPGAGPPGKRLVPDISAVADPNTGVKIVFNQQVQVGGGTSQSAPIWAGMAAVINERLSAIGDKPLGDINPVLYKVAQGSRLPAFHDIRLGGNAISTGSLTGFDMVTGLGTPNVENLVKAILLARSAGR</sequence>
<dbReference type="SUPFAM" id="SSF52743">
    <property type="entry name" value="Subtilisin-like"/>
    <property type="match status" value="1"/>
</dbReference>
<dbReference type="Gene3D" id="3.40.50.200">
    <property type="entry name" value="Peptidase S8/S53 domain"/>
    <property type="match status" value="1"/>
</dbReference>
<dbReference type="Pfam" id="PF00082">
    <property type="entry name" value="Peptidase_S8"/>
    <property type="match status" value="1"/>
</dbReference>
<organism evidence="5 6">
    <name type="scientific">Mycobacterium pinniadriaticum</name>
    <dbReference type="NCBI Taxonomy" id="2994102"/>
    <lineage>
        <taxon>Bacteria</taxon>
        <taxon>Bacillati</taxon>
        <taxon>Actinomycetota</taxon>
        <taxon>Actinomycetes</taxon>
        <taxon>Mycobacteriales</taxon>
        <taxon>Mycobacteriaceae</taxon>
        <taxon>Mycobacterium</taxon>
    </lineage>
</organism>